<dbReference type="Proteomes" id="UP000694941">
    <property type="component" value="Unplaced"/>
</dbReference>
<proteinExistence type="predicted"/>
<reference evidence="3" key="1">
    <citation type="submission" date="2025-08" db="UniProtKB">
        <authorList>
            <consortium name="RefSeq"/>
        </authorList>
    </citation>
    <scope>IDENTIFICATION</scope>
    <source>
        <tissue evidence="3">Muscle</tissue>
    </source>
</reference>
<organism evidence="2 3">
    <name type="scientific">Limulus polyphemus</name>
    <name type="common">Atlantic horseshoe crab</name>
    <dbReference type="NCBI Taxonomy" id="6850"/>
    <lineage>
        <taxon>Eukaryota</taxon>
        <taxon>Metazoa</taxon>
        <taxon>Ecdysozoa</taxon>
        <taxon>Arthropoda</taxon>
        <taxon>Chelicerata</taxon>
        <taxon>Merostomata</taxon>
        <taxon>Xiphosura</taxon>
        <taxon>Limulidae</taxon>
        <taxon>Limulus</taxon>
    </lineage>
</organism>
<dbReference type="RefSeq" id="XP_022255734.1">
    <property type="nucleotide sequence ID" value="XM_022400026.1"/>
</dbReference>
<dbReference type="GeneID" id="111088864"/>
<gene>
    <name evidence="3" type="primary">LOC111088864</name>
</gene>
<evidence type="ECO:0000313" key="2">
    <source>
        <dbReference type="Proteomes" id="UP000694941"/>
    </source>
</evidence>
<accession>A0ABM1TIM8</accession>
<protein>
    <submittedName>
        <fullName evidence="3">Uncharacterized protein LOC111088864</fullName>
    </submittedName>
</protein>
<feature type="chain" id="PRO_5045907600" evidence="1">
    <location>
        <begin position="20"/>
        <end position="121"/>
    </location>
</feature>
<feature type="signal peptide" evidence="1">
    <location>
        <begin position="1"/>
        <end position="19"/>
    </location>
</feature>
<keyword evidence="2" id="KW-1185">Reference proteome</keyword>
<evidence type="ECO:0000256" key="1">
    <source>
        <dbReference type="SAM" id="SignalP"/>
    </source>
</evidence>
<name>A0ABM1TIM8_LIMPO</name>
<evidence type="ECO:0000313" key="3">
    <source>
        <dbReference type="RefSeq" id="XP_022255734.1"/>
    </source>
</evidence>
<sequence>MKVLFAALVMLVSLTLTKGNAIDIGWQLYCKMSKEMPERMNKIKECDTKVYDEKAAWVLGAVRDCEKKQFPTDNLNEFFNEMCKEERKADVQEMKNCINEKFAEHQEDPESTLTELINSCL</sequence>
<keyword evidence="1" id="KW-0732">Signal</keyword>